<keyword evidence="1" id="KW-1133">Transmembrane helix</keyword>
<dbReference type="OrthoDB" id="10043160at2759"/>
<evidence type="ECO:0000256" key="1">
    <source>
        <dbReference type="SAM" id="Phobius"/>
    </source>
</evidence>
<keyword evidence="4" id="KW-1185">Reference proteome</keyword>
<gene>
    <name evidence="2" type="ORF">EDS130_LOCUS20902</name>
    <name evidence="3" type="ORF">XAT740_LOCUS53401</name>
</gene>
<feature type="transmembrane region" description="Helical" evidence="1">
    <location>
        <begin position="178"/>
        <end position="198"/>
    </location>
</feature>
<dbReference type="Proteomes" id="UP000663852">
    <property type="component" value="Unassembled WGS sequence"/>
</dbReference>
<keyword evidence="1" id="KW-0472">Membrane</keyword>
<comment type="caution">
    <text evidence="3">The sequence shown here is derived from an EMBL/GenBank/DDBJ whole genome shotgun (WGS) entry which is preliminary data.</text>
</comment>
<evidence type="ECO:0000313" key="3">
    <source>
        <dbReference type="EMBL" id="CAF1641568.1"/>
    </source>
</evidence>
<feature type="transmembrane region" description="Helical" evidence="1">
    <location>
        <begin position="138"/>
        <end position="157"/>
    </location>
</feature>
<keyword evidence="1" id="KW-0812">Transmembrane</keyword>
<dbReference type="EMBL" id="CAJNOJ010000104">
    <property type="protein sequence ID" value="CAF1118212.1"/>
    <property type="molecule type" value="Genomic_DNA"/>
</dbReference>
<organism evidence="3 4">
    <name type="scientific">Adineta ricciae</name>
    <name type="common">Rotifer</name>
    <dbReference type="NCBI Taxonomy" id="249248"/>
    <lineage>
        <taxon>Eukaryota</taxon>
        <taxon>Metazoa</taxon>
        <taxon>Spiralia</taxon>
        <taxon>Gnathifera</taxon>
        <taxon>Rotifera</taxon>
        <taxon>Eurotatoria</taxon>
        <taxon>Bdelloidea</taxon>
        <taxon>Adinetida</taxon>
        <taxon>Adinetidae</taxon>
        <taxon>Adineta</taxon>
    </lineage>
</organism>
<protein>
    <submittedName>
        <fullName evidence="3">Uncharacterized protein</fullName>
    </submittedName>
</protein>
<reference evidence="3" key="1">
    <citation type="submission" date="2021-02" db="EMBL/GenBank/DDBJ databases">
        <authorList>
            <person name="Nowell W R."/>
        </authorList>
    </citation>
    <scope>NUCLEOTIDE SEQUENCE</scope>
</reference>
<dbReference type="AlphaFoldDB" id="A0A816E359"/>
<feature type="transmembrane region" description="Helical" evidence="1">
    <location>
        <begin position="246"/>
        <end position="268"/>
    </location>
</feature>
<evidence type="ECO:0000313" key="4">
    <source>
        <dbReference type="Proteomes" id="UP000663828"/>
    </source>
</evidence>
<dbReference type="Proteomes" id="UP000663828">
    <property type="component" value="Unassembled WGS sequence"/>
</dbReference>
<sequence>MTDCNAPPQLWLAEPHNLTSFILSLIALHLPNWKYIHLRSTFKPAVLAEDQPMDPLIRGEVDKYIEILYRRGDTHSFGLVTHCIVDGECGQNYLPTFPEKNYGLCHHINYHRQCIFSNLFILNNNTKCTCQAPSYAKIIHTFLILLISLELFFIFITSLRLTRQHCHTFCLNDSLLRLFSLLSLLSSIIFLIIILVQYNSNRLLEPLEFFDSMRQHYSRIQIYTFTKDLDLIIQQIENSLDIHIGASYVCILIVLVLIILSLFTSVTVEMKISSTSSSLTINDEEEKRPNLILIQPTPAERFVPSEQIRFVRQTKV</sequence>
<name>A0A816E359_ADIRI</name>
<accession>A0A816E359</accession>
<dbReference type="EMBL" id="CAJNOR010009142">
    <property type="protein sequence ID" value="CAF1641568.1"/>
    <property type="molecule type" value="Genomic_DNA"/>
</dbReference>
<proteinExistence type="predicted"/>
<evidence type="ECO:0000313" key="2">
    <source>
        <dbReference type="EMBL" id="CAF1118212.1"/>
    </source>
</evidence>